<name>A0A1E3PYM4_LIPST</name>
<evidence type="ECO:0000313" key="2">
    <source>
        <dbReference type="EMBL" id="ODQ70002.1"/>
    </source>
</evidence>
<dbReference type="EMBL" id="KV454301">
    <property type="protein sequence ID" value="ODQ70002.1"/>
    <property type="molecule type" value="Genomic_DNA"/>
</dbReference>
<proteinExistence type="predicted"/>
<keyword evidence="3" id="KW-1185">Reference proteome</keyword>
<keyword evidence="1" id="KW-0732">Signal</keyword>
<gene>
    <name evidence="2" type="ORF">LIPSTDRAFT_65730</name>
</gene>
<evidence type="ECO:0000256" key="1">
    <source>
        <dbReference type="SAM" id="SignalP"/>
    </source>
</evidence>
<organism evidence="2 3">
    <name type="scientific">Lipomyces starkeyi NRRL Y-11557</name>
    <dbReference type="NCBI Taxonomy" id="675824"/>
    <lineage>
        <taxon>Eukaryota</taxon>
        <taxon>Fungi</taxon>
        <taxon>Dikarya</taxon>
        <taxon>Ascomycota</taxon>
        <taxon>Saccharomycotina</taxon>
        <taxon>Lipomycetes</taxon>
        <taxon>Lipomycetales</taxon>
        <taxon>Lipomycetaceae</taxon>
        <taxon>Lipomyces</taxon>
    </lineage>
</organism>
<feature type="chain" id="PRO_5009134043" evidence="1">
    <location>
        <begin position="23"/>
        <end position="122"/>
    </location>
</feature>
<dbReference type="AlphaFoldDB" id="A0A1E3PYM4"/>
<sequence length="122" mass="14531">MGNKRMALSPLFLCVLATTVDIKIEDKFKVTESLAGQWLLERMRQNMFAPEEERRYLRMLDIRLVSLLSANTYLCPWHSRAVRCLRAEEEPQRNHSRPMVRYYLQCGYCTQEEDYRKDVLVP</sequence>
<evidence type="ECO:0000313" key="3">
    <source>
        <dbReference type="Proteomes" id="UP000094385"/>
    </source>
</evidence>
<protein>
    <submittedName>
        <fullName evidence="2">Uncharacterized protein</fullName>
    </submittedName>
</protein>
<accession>A0A1E3PYM4</accession>
<feature type="signal peptide" evidence="1">
    <location>
        <begin position="1"/>
        <end position="22"/>
    </location>
</feature>
<dbReference type="Proteomes" id="UP000094385">
    <property type="component" value="Unassembled WGS sequence"/>
</dbReference>
<reference evidence="2 3" key="1">
    <citation type="journal article" date="2016" name="Proc. Natl. Acad. Sci. U.S.A.">
        <title>Comparative genomics of biotechnologically important yeasts.</title>
        <authorList>
            <person name="Riley R."/>
            <person name="Haridas S."/>
            <person name="Wolfe K.H."/>
            <person name="Lopes M.R."/>
            <person name="Hittinger C.T."/>
            <person name="Goeker M."/>
            <person name="Salamov A.A."/>
            <person name="Wisecaver J.H."/>
            <person name="Long T.M."/>
            <person name="Calvey C.H."/>
            <person name="Aerts A.L."/>
            <person name="Barry K.W."/>
            <person name="Choi C."/>
            <person name="Clum A."/>
            <person name="Coughlan A.Y."/>
            <person name="Deshpande S."/>
            <person name="Douglass A.P."/>
            <person name="Hanson S.J."/>
            <person name="Klenk H.-P."/>
            <person name="LaButti K.M."/>
            <person name="Lapidus A."/>
            <person name="Lindquist E.A."/>
            <person name="Lipzen A.M."/>
            <person name="Meier-Kolthoff J.P."/>
            <person name="Ohm R.A."/>
            <person name="Otillar R.P."/>
            <person name="Pangilinan J.L."/>
            <person name="Peng Y."/>
            <person name="Rokas A."/>
            <person name="Rosa C.A."/>
            <person name="Scheuner C."/>
            <person name="Sibirny A.A."/>
            <person name="Slot J.C."/>
            <person name="Stielow J.B."/>
            <person name="Sun H."/>
            <person name="Kurtzman C.P."/>
            <person name="Blackwell M."/>
            <person name="Grigoriev I.V."/>
            <person name="Jeffries T.W."/>
        </authorList>
    </citation>
    <scope>NUCLEOTIDE SEQUENCE [LARGE SCALE GENOMIC DNA]</scope>
    <source>
        <strain evidence="2 3">NRRL Y-11557</strain>
    </source>
</reference>